<name>A0A7S8ICW3_9CHLR</name>
<proteinExistence type="predicted"/>
<reference evidence="1 2" key="1">
    <citation type="submission" date="2020-02" db="EMBL/GenBank/DDBJ databases">
        <authorList>
            <person name="Zheng R.K."/>
            <person name="Sun C.M."/>
        </authorList>
    </citation>
    <scope>NUCLEOTIDE SEQUENCE [LARGE SCALE GENOMIC DNA]</scope>
    <source>
        <strain evidence="2">rifampicinis</strain>
    </source>
</reference>
<organism evidence="1 2">
    <name type="scientific">Phototrophicus methaneseepsis</name>
    <dbReference type="NCBI Taxonomy" id="2710758"/>
    <lineage>
        <taxon>Bacteria</taxon>
        <taxon>Bacillati</taxon>
        <taxon>Chloroflexota</taxon>
        <taxon>Candidatus Thermofontia</taxon>
        <taxon>Phototrophicales</taxon>
        <taxon>Phototrophicaceae</taxon>
        <taxon>Phototrophicus</taxon>
    </lineage>
</organism>
<protein>
    <submittedName>
        <fullName evidence="1">Uncharacterized protein</fullName>
    </submittedName>
</protein>
<accession>A0A7S8ICW3</accession>
<dbReference type="KEGG" id="pmet:G4Y79_14605"/>
<sequence>MDDLSSRIINSKWVREMDEHLRLDLENVELIGELDITQEAFQYICIALREQCRFKNNIQPKYLYPALFVASMVFSARYSQDETRKFWEPYAEDVWGINYSKHHNRFYNACRDYFIEAKAELSEKLGFEFQGQSEGDVVRTVYWHTILPSYLHDDFARWLSPRIQKISELPENYLSEFVRSQQETRYVAPTLQAFLSEDDTHEIALDLIRDLVAAVELLANHVDILEIRQLFPSLIHRELWDKLVAELQKESLVARPTERSTKIEWVWSFELEDWVLRVVNLVTDTEKQPTFCVLSKFDAEDPIWDHIYREDLWAEKQPNRKWRIREIVLGTLDDVEMLDAIVYVFNQSGDCIWTEKVPRVPQQDYQFYRITQQGKYAIPESINQITNGRWLVSHVGDFSIHNDLGQQIEPTRSDYYISSAMQDMVGHTIMAMYDLKLPLEIRTAKDNQKFEKTKRRYISQPKLFGKDLVIGTSDRLPPVYSTNKVKVHFSEITFATKYLKIHVTTPTEQIYRDFSEYARPNGTGYDIDLSQIIPEDQIGTYEVDITYGFRSRLASPIEVTIIPDLAFSIMPNTIFNPLNPPTIDIHNLTTENLELGVGQGIIEYKHDNSAKVTWCDLKSTFCRLLVCEGNGSVFIEWRVDRFYAWIENSTFPNRLTQEDLNHTKIQFRGTPNSKLALFVDESYFGADLNAKGEAVYDLFVDQFRDILQQTSKTSVPLRIRFDDEFWTFAVFTKAPQIMKAQIDYVLEDDQEWILFDFQLSNDWDKQFEVEVRSADQQRCVKRSKVEDTHSVLLIPANLQPGQYELCLFADGEVVESSSKLTFDVPKPEVQKFEIDYDRQKSTLKVDYSIDRIRVGSYKIQISDENGTTITSKSIVTDDINFATRLELAPEATYRFTMFWNNQPISLTKTFIVENNALDDLFNNAESLSQSTQTTRLISETTNSDQNNWIQQLIDRTSSAPLASSELLKLSNISYQELQAFTTNQLAKLWRPLARLSEVHKVTEWTAKYGPLPSWALLDNVLGMVTKEGKSYLVYPELVLEGGLTGIGKIALETPQEGKIYGYARWSKRTDSSSRLHVWIPTEEPDKEPFTKLDELDMWPAYYDRLSGKFHGSRHKPMMPGLNKLDRTYLVDVAHSYTLIVSVCSTHLQLFHAYWSRASIDRFFTQAILQKRIESVETLSINRSLITKPSGYRYATVEWCNNYLDDRVSKHIIKNFVSDNDLGGKLSKFLDTLPRLAQIANMPLLFGAIRFIAGMEKQVSTDSEQQLMRLDKNILSLGIILRIRSMDSNSITKRLIDDTGIPESELAQAVHDANKACPTLFEWALTWAEVLSIHSANQ</sequence>
<dbReference type="EMBL" id="CP062983">
    <property type="protein sequence ID" value="QPC80937.1"/>
    <property type="molecule type" value="Genomic_DNA"/>
</dbReference>
<evidence type="ECO:0000313" key="1">
    <source>
        <dbReference type="EMBL" id="QPC80937.1"/>
    </source>
</evidence>
<evidence type="ECO:0000313" key="2">
    <source>
        <dbReference type="Proteomes" id="UP000594468"/>
    </source>
</evidence>
<gene>
    <name evidence="1" type="ORF">G4Y79_14605</name>
</gene>
<dbReference type="Proteomes" id="UP000594468">
    <property type="component" value="Chromosome"/>
</dbReference>
<keyword evidence="2" id="KW-1185">Reference proteome</keyword>
<dbReference type="RefSeq" id="WP_195169012.1">
    <property type="nucleotide sequence ID" value="NZ_CP062983.1"/>
</dbReference>